<reference evidence="2" key="1">
    <citation type="submission" date="2020-08" db="EMBL/GenBank/DDBJ databases">
        <title>Genome sequencing and assembly of the red palm weevil Rhynchophorus ferrugineus.</title>
        <authorList>
            <person name="Dias G.B."/>
            <person name="Bergman C.M."/>
            <person name="Manee M."/>
        </authorList>
    </citation>
    <scope>NUCLEOTIDE SEQUENCE</scope>
    <source>
        <strain evidence="2">AA-2017</strain>
        <tissue evidence="2">Whole larva</tissue>
    </source>
</reference>
<gene>
    <name evidence="2" type="ORF">GWI33_005077</name>
</gene>
<organism evidence="2 3">
    <name type="scientific">Rhynchophorus ferrugineus</name>
    <name type="common">Red palm weevil</name>
    <name type="synonym">Curculio ferrugineus</name>
    <dbReference type="NCBI Taxonomy" id="354439"/>
    <lineage>
        <taxon>Eukaryota</taxon>
        <taxon>Metazoa</taxon>
        <taxon>Ecdysozoa</taxon>
        <taxon>Arthropoda</taxon>
        <taxon>Hexapoda</taxon>
        <taxon>Insecta</taxon>
        <taxon>Pterygota</taxon>
        <taxon>Neoptera</taxon>
        <taxon>Endopterygota</taxon>
        <taxon>Coleoptera</taxon>
        <taxon>Polyphaga</taxon>
        <taxon>Cucujiformia</taxon>
        <taxon>Curculionidae</taxon>
        <taxon>Dryophthorinae</taxon>
        <taxon>Rhynchophorus</taxon>
    </lineage>
</organism>
<evidence type="ECO:0000313" key="3">
    <source>
        <dbReference type="Proteomes" id="UP000625711"/>
    </source>
</evidence>
<sequence>MQEPPPEARRIGTRPVYIRARPVQAPGVPVPLLHLSAYRENRPPTGLYPIPSRSTVCTRCSCHRRPGTTTTTRSATRLSSRNGAASAVFIKAKWPSIRWCSAILHTTARETAREGRDGRATETEDIPRGQGTEEC</sequence>
<dbReference type="Proteomes" id="UP000625711">
    <property type="component" value="Unassembled WGS sequence"/>
</dbReference>
<keyword evidence="3" id="KW-1185">Reference proteome</keyword>
<name>A0A834INL2_RHYFE</name>
<evidence type="ECO:0000313" key="2">
    <source>
        <dbReference type="EMBL" id="KAF7281125.1"/>
    </source>
</evidence>
<dbReference type="EMBL" id="JAACXV010000258">
    <property type="protein sequence ID" value="KAF7281125.1"/>
    <property type="molecule type" value="Genomic_DNA"/>
</dbReference>
<proteinExistence type="predicted"/>
<feature type="region of interest" description="Disordered" evidence="1">
    <location>
        <begin position="108"/>
        <end position="135"/>
    </location>
</feature>
<accession>A0A834INL2</accession>
<feature type="compositionally biased region" description="Basic and acidic residues" evidence="1">
    <location>
        <begin position="108"/>
        <end position="127"/>
    </location>
</feature>
<evidence type="ECO:0000256" key="1">
    <source>
        <dbReference type="SAM" id="MobiDB-lite"/>
    </source>
</evidence>
<dbReference type="AlphaFoldDB" id="A0A834INL2"/>
<comment type="caution">
    <text evidence="2">The sequence shown here is derived from an EMBL/GenBank/DDBJ whole genome shotgun (WGS) entry which is preliminary data.</text>
</comment>
<protein>
    <submittedName>
        <fullName evidence="2">Uncharacterized protein</fullName>
    </submittedName>
</protein>